<evidence type="ECO:0008006" key="3">
    <source>
        <dbReference type="Google" id="ProtNLM"/>
    </source>
</evidence>
<name>A0ABP9KM88_9NOCA</name>
<dbReference type="Pfam" id="PF12079">
    <property type="entry name" value="DUF3558"/>
    <property type="match status" value="1"/>
</dbReference>
<proteinExistence type="predicted"/>
<organism evidence="1 2">
    <name type="scientific">Nocardia callitridis</name>
    <dbReference type="NCBI Taxonomy" id="648753"/>
    <lineage>
        <taxon>Bacteria</taxon>
        <taxon>Bacillati</taxon>
        <taxon>Actinomycetota</taxon>
        <taxon>Actinomycetes</taxon>
        <taxon>Mycobacteriales</taxon>
        <taxon>Nocardiaceae</taxon>
        <taxon>Nocardia</taxon>
    </lineage>
</organism>
<accession>A0ABP9KM88</accession>
<keyword evidence="2" id="KW-1185">Reference proteome</keyword>
<evidence type="ECO:0000313" key="2">
    <source>
        <dbReference type="Proteomes" id="UP001500603"/>
    </source>
</evidence>
<dbReference type="Proteomes" id="UP001500603">
    <property type="component" value="Unassembled WGS sequence"/>
</dbReference>
<comment type="caution">
    <text evidence="1">The sequence shown here is derived from an EMBL/GenBank/DDBJ whole genome shotgun (WGS) entry which is preliminary data.</text>
</comment>
<gene>
    <name evidence="1" type="ORF">GCM10023318_38950</name>
</gene>
<evidence type="ECO:0000313" key="1">
    <source>
        <dbReference type="EMBL" id="GAA5058979.1"/>
    </source>
</evidence>
<dbReference type="InterPro" id="IPR024520">
    <property type="entry name" value="DUF3558"/>
</dbReference>
<reference evidence="2" key="1">
    <citation type="journal article" date="2019" name="Int. J. Syst. Evol. Microbiol.">
        <title>The Global Catalogue of Microorganisms (GCM) 10K type strain sequencing project: providing services to taxonomists for standard genome sequencing and annotation.</title>
        <authorList>
            <consortium name="The Broad Institute Genomics Platform"/>
            <consortium name="The Broad Institute Genome Sequencing Center for Infectious Disease"/>
            <person name="Wu L."/>
            <person name="Ma J."/>
        </authorList>
    </citation>
    <scope>NUCLEOTIDE SEQUENCE [LARGE SCALE GENOMIC DNA]</scope>
    <source>
        <strain evidence="2">JCM 18298</strain>
    </source>
</reference>
<sequence>MQVSLPPAPVQTRAKQVQFDPCVGVGDDLVTRVGFDPGSRERSVAEGDTGTFTTIGCQFWREASENGQYSASGLSVTSSDLNLDHYRATPDFVVLHSDPIGGHDAVTYRTPRVPNSCAASTESPDGTFTIDLSVFPAPADLTSACDEVRRITETLSTALTPS</sequence>
<protein>
    <recommendedName>
        <fullName evidence="3">DUF3558 domain-containing protein</fullName>
    </recommendedName>
</protein>
<dbReference type="EMBL" id="BAABJM010000003">
    <property type="protein sequence ID" value="GAA5058979.1"/>
    <property type="molecule type" value="Genomic_DNA"/>
</dbReference>